<feature type="coiled-coil region" evidence="1">
    <location>
        <begin position="74"/>
        <end position="117"/>
    </location>
</feature>
<evidence type="ECO:0000256" key="1">
    <source>
        <dbReference type="SAM" id="Coils"/>
    </source>
</evidence>
<dbReference type="Proteomes" id="UP000269115">
    <property type="component" value="Unassembled WGS sequence"/>
</dbReference>
<evidence type="ECO:0000256" key="2">
    <source>
        <dbReference type="SAM" id="SignalP"/>
    </source>
</evidence>
<proteinExistence type="predicted"/>
<keyword evidence="2" id="KW-0732">Signal</keyword>
<dbReference type="OrthoDB" id="6886488at2"/>
<keyword evidence="1" id="KW-0175">Coiled coil</keyword>
<dbReference type="GeneID" id="87480660"/>
<comment type="caution">
    <text evidence="4">The sequence shown here is derived from an EMBL/GenBank/DDBJ whole genome shotgun (WGS) entry which is preliminary data.</text>
</comment>
<sequence>MVAKRTTNYLAASSLLMVLAGCAGVPVPTEQVELTRNAVSRAVTADATQYAPAEMKAAQDKLYAVERALGERNLVAARTLAEQAEADANLAERKARAAKAQQQLRSAQQGIEVLKQEMLQSPDAITPTITP</sequence>
<dbReference type="PROSITE" id="PS51257">
    <property type="entry name" value="PROKAR_LIPOPROTEIN"/>
    <property type="match status" value="1"/>
</dbReference>
<evidence type="ECO:0000259" key="3">
    <source>
        <dbReference type="Pfam" id="PF14346"/>
    </source>
</evidence>
<dbReference type="EMBL" id="RJUR01000014">
    <property type="protein sequence ID" value="ROQ49204.1"/>
    <property type="molecule type" value="Genomic_DNA"/>
</dbReference>
<name>A0A9X8EFV5_PSEPU</name>
<feature type="signal peptide" evidence="2">
    <location>
        <begin position="1"/>
        <end position="23"/>
    </location>
</feature>
<feature type="chain" id="PRO_5040934156" evidence="2">
    <location>
        <begin position="24"/>
        <end position="131"/>
    </location>
</feature>
<evidence type="ECO:0000313" key="5">
    <source>
        <dbReference type="Proteomes" id="UP000269115"/>
    </source>
</evidence>
<dbReference type="AlphaFoldDB" id="A0A9X8EFV5"/>
<organism evidence="4 5">
    <name type="scientific">Pseudomonas putida</name>
    <name type="common">Arthrobacter siderocapsulatus</name>
    <dbReference type="NCBI Taxonomy" id="303"/>
    <lineage>
        <taxon>Bacteria</taxon>
        <taxon>Pseudomonadati</taxon>
        <taxon>Pseudomonadota</taxon>
        <taxon>Gammaproteobacteria</taxon>
        <taxon>Pseudomonadales</taxon>
        <taxon>Pseudomonadaceae</taxon>
        <taxon>Pseudomonas</taxon>
    </lineage>
</organism>
<gene>
    <name evidence="4" type="ORF">EDF85_3519</name>
</gene>
<dbReference type="Pfam" id="PF14346">
    <property type="entry name" value="DUF4398"/>
    <property type="match status" value="1"/>
</dbReference>
<dbReference type="InterPro" id="IPR025511">
    <property type="entry name" value="DUF4398"/>
</dbReference>
<dbReference type="Gene3D" id="1.20.1270.390">
    <property type="match status" value="1"/>
</dbReference>
<protein>
    <submittedName>
        <fullName evidence="4">Uncharacterized protein DUF4398</fullName>
    </submittedName>
</protein>
<dbReference type="RefSeq" id="WP_052504235.1">
    <property type="nucleotide sequence ID" value="NZ_LKGZ01000001.1"/>
</dbReference>
<evidence type="ECO:0000313" key="4">
    <source>
        <dbReference type="EMBL" id="ROQ49204.1"/>
    </source>
</evidence>
<feature type="domain" description="DUF4398" evidence="3">
    <location>
        <begin position="31"/>
        <end position="106"/>
    </location>
</feature>
<accession>A0A9X8EFV5</accession>
<reference evidence="4 5" key="1">
    <citation type="submission" date="2018-11" db="EMBL/GenBank/DDBJ databases">
        <title>Genomic analyses of the natural microbiome of Caenorhabditis elegans.</title>
        <authorList>
            <person name="Samuel B."/>
        </authorList>
    </citation>
    <scope>NUCLEOTIDE SEQUENCE [LARGE SCALE GENOMIC DNA]</scope>
    <source>
        <strain evidence="4 5">BIGb0473</strain>
    </source>
</reference>